<dbReference type="EMBL" id="JBHSWI010000001">
    <property type="protein sequence ID" value="MFC6644213.1"/>
    <property type="molecule type" value="Genomic_DNA"/>
</dbReference>
<dbReference type="Proteomes" id="UP001596391">
    <property type="component" value="Unassembled WGS sequence"/>
</dbReference>
<dbReference type="InterPro" id="IPR035919">
    <property type="entry name" value="EAL_sf"/>
</dbReference>
<dbReference type="InterPro" id="IPR050706">
    <property type="entry name" value="Cyclic-di-GMP_PDE-like"/>
</dbReference>
<comment type="caution">
    <text evidence="2">The sequence shown here is derived from an EMBL/GenBank/DDBJ whole genome shotgun (WGS) entry which is preliminary data.</text>
</comment>
<reference evidence="3" key="1">
    <citation type="journal article" date="2019" name="Int. J. Syst. Evol. Microbiol.">
        <title>The Global Catalogue of Microorganisms (GCM) 10K type strain sequencing project: providing services to taxonomists for standard genome sequencing and annotation.</title>
        <authorList>
            <consortium name="The Broad Institute Genomics Platform"/>
            <consortium name="The Broad Institute Genome Sequencing Center for Infectious Disease"/>
            <person name="Wu L."/>
            <person name="Ma J."/>
        </authorList>
    </citation>
    <scope>NUCLEOTIDE SEQUENCE [LARGE SCALE GENOMIC DNA]</scope>
    <source>
        <strain evidence="3">CGMCC 1.16026</strain>
    </source>
</reference>
<dbReference type="PANTHER" id="PTHR33121:SF76">
    <property type="entry name" value="SIGNALING PROTEIN"/>
    <property type="match status" value="1"/>
</dbReference>
<evidence type="ECO:0000313" key="3">
    <source>
        <dbReference type="Proteomes" id="UP001596391"/>
    </source>
</evidence>
<dbReference type="PROSITE" id="PS50883">
    <property type="entry name" value="EAL"/>
    <property type="match status" value="1"/>
</dbReference>
<proteinExistence type="predicted"/>
<feature type="domain" description="EAL" evidence="1">
    <location>
        <begin position="1"/>
        <end position="239"/>
    </location>
</feature>
<dbReference type="PANTHER" id="PTHR33121">
    <property type="entry name" value="CYCLIC DI-GMP PHOSPHODIESTERASE PDEF"/>
    <property type="match status" value="1"/>
</dbReference>
<dbReference type="SUPFAM" id="SSF141868">
    <property type="entry name" value="EAL domain-like"/>
    <property type="match status" value="1"/>
</dbReference>
<protein>
    <submittedName>
        <fullName evidence="2">EAL domain-containing protein</fullName>
    </submittedName>
</protein>
<organism evidence="2 3">
    <name type="scientific">Granulicella cerasi</name>
    <dbReference type="NCBI Taxonomy" id="741063"/>
    <lineage>
        <taxon>Bacteria</taxon>
        <taxon>Pseudomonadati</taxon>
        <taxon>Acidobacteriota</taxon>
        <taxon>Terriglobia</taxon>
        <taxon>Terriglobales</taxon>
        <taxon>Acidobacteriaceae</taxon>
        <taxon>Granulicella</taxon>
    </lineage>
</organism>
<evidence type="ECO:0000313" key="2">
    <source>
        <dbReference type="EMBL" id="MFC6644213.1"/>
    </source>
</evidence>
<keyword evidence="3" id="KW-1185">Reference proteome</keyword>
<dbReference type="SMART" id="SM00052">
    <property type="entry name" value="EAL"/>
    <property type="match status" value="1"/>
</dbReference>
<sequence>MLDRVLYGEWTVETHTQPIVDLQRGVITGYEALARFSKEVGMSPDRVLRAAEEIGRRPELERGLALNALRLRDKLPDETFLTLNVSPTFMLSPEWGEVVYDSGTLERTVIEITEEHIIDDYAAVRRQIERIRALGGTIAIDDTGAGYASLKHVMELRPDFIKLDRLFVDGCHLDPTKRQMIELLGNTAERLDSCVVAEGIETEGELREMVRLGIPLGQGYFLGRPTPHMAALGTGQAELMRAFSASNALDVGVGPYAEYCSMAMSETDAYTQMLGSDEDRTIMVVDNWARPTMLVERHPLIGVRSLRSLMRVSSRSLPGVALSRALTRTEAERFNPIAIVNESGIFLGILRMERLIEAALKEASTPIMASYTPQVGNC</sequence>
<dbReference type="Gene3D" id="3.20.20.450">
    <property type="entry name" value="EAL domain"/>
    <property type="match status" value="1"/>
</dbReference>
<dbReference type="CDD" id="cd01948">
    <property type="entry name" value="EAL"/>
    <property type="match status" value="1"/>
</dbReference>
<dbReference type="InterPro" id="IPR001633">
    <property type="entry name" value="EAL_dom"/>
</dbReference>
<evidence type="ECO:0000259" key="1">
    <source>
        <dbReference type="PROSITE" id="PS50883"/>
    </source>
</evidence>
<gene>
    <name evidence="2" type="ORF">ACFQBQ_01115</name>
</gene>
<dbReference type="Pfam" id="PF00563">
    <property type="entry name" value="EAL"/>
    <property type="match status" value="1"/>
</dbReference>
<accession>A0ABW1Z7T0</accession>
<name>A0ABW1Z7T0_9BACT</name>
<dbReference type="RefSeq" id="WP_390233514.1">
    <property type="nucleotide sequence ID" value="NZ_JBHSWI010000001.1"/>
</dbReference>